<organism evidence="3 4">
    <name type="scientific">Micromonas commoda (strain RCC299 / NOUM17 / CCMP2709)</name>
    <name type="common">Picoplanktonic green alga</name>
    <dbReference type="NCBI Taxonomy" id="296587"/>
    <lineage>
        <taxon>Eukaryota</taxon>
        <taxon>Viridiplantae</taxon>
        <taxon>Chlorophyta</taxon>
        <taxon>Mamiellophyceae</taxon>
        <taxon>Mamiellales</taxon>
        <taxon>Mamiellaceae</taxon>
        <taxon>Micromonas</taxon>
    </lineage>
</organism>
<dbReference type="Proteomes" id="UP000002009">
    <property type="component" value="Chromosome 1"/>
</dbReference>
<dbReference type="SMART" id="SM00028">
    <property type="entry name" value="TPR"/>
    <property type="match status" value="7"/>
</dbReference>
<feature type="repeat" description="TPR" evidence="1">
    <location>
        <begin position="323"/>
        <end position="356"/>
    </location>
</feature>
<feature type="region of interest" description="Disordered" evidence="2">
    <location>
        <begin position="88"/>
        <end position="110"/>
    </location>
</feature>
<dbReference type="GO" id="GO:0006397">
    <property type="term" value="P:mRNA processing"/>
    <property type="evidence" value="ECO:0007669"/>
    <property type="project" value="InterPro"/>
</dbReference>
<evidence type="ECO:0000256" key="2">
    <source>
        <dbReference type="SAM" id="MobiDB-lite"/>
    </source>
</evidence>
<dbReference type="OrthoDB" id="541719at2759"/>
<feature type="repeat" description="TPR" evidence="1">
    <location>
        <begin position="250"/>
        <end position="283"/>
    </location>
</feature>
<dbReference type="STRING" id="296587.C1FD71"/>
<dbReference type="InterPro" id="IPR011990">
    <property type="entry name" value="TPR-like_helical_dom_sf"/>
</dbReference>
<dbReference type="RefSeq" id="XP_002507476.1">
    <property type="nucleotide sequence ID" value="XM_002507430.1"/>
</dbReference>
<keyword evidence="1" id="KW-0802">TPR repeat</keyword>
<dbReference type="KEGG" id="mis:MICPUN_113199"/>
<proteinExistence type="predicted"/>
<dbReference type="GO" id="GO:0003729">
    <property type="term" value="F:mRNA binding"/>
    <property type="evidence" value="ECO:0007669"/>
    <property type="project" value="InterPro"/>
</dbReference>
<dbReference type="GO" id="GO:0003727">
    <property type="term" value="F:single-stranded RNA binding"/>
    <property type="evidence" value="ECO:0007669"/>
    <property type="project" value="TreeGrafter"/>
</dbReference>
<dbReference type="InterPro" id="IPR019734">
    <property type="entry name" value="TPR_rpt"/>
</dbReference>
<dbReference type="OMA" id="DDASWIM"/>
<dbReference type="SUPFAM" id="SSF48452">
    <property type="entry name" value="TPR-like"/>
    <property type="match status" value="2"/>
</dbReference>
<accession>C1FD71</accession>
<dbReference type="InParanoid" id="C1FD71"/>
<dbReference type="SMART" id="SM00386">
    <property type="entry name" value="HAT"/>
    <property type="match status" value="9"/>
</dbReference>
<keyword evidence="4" id="KW-1185">Reference proteome</keyword>
<dbReference type="InterPro" id="IPR044624">
    <property type="entry name" value="Mbb1-like"/>
</dbReference>
<dbReference type="PROSITE" id="PS50005">
    <property type="entry name" value="TPR"/>
    <property type="match status" value="2"/>
</dbReference>
<dbReference type="GeneID" id="8250399"/>
<evidence type="ECO:0000256" key="1">
    <source>
        <dbReference type="PROSITE-ProRule" id="PRU00339"/>
    </source>
</evidence>
<dbReference type="eggNOG" id="KOG1124">
    <property type="taxonomic scope" value="Eukaryota"/>
</dbReference>
<dbReference type="PANTHER" id="PTHR44917">
    <property type="entry name" value="PROTEIN HIGH CHLOROPHYLL FLUORESCENT 107"/>
    <property type="match status" value="1"/>
</dbReference>
<evidence type="ECO:0000313" key="4">
    <source>
        <dbReference type="Proteomes" id="UP000002009"/>
    </source>
</evidence>
<dbReference type="EMBL" id="CP001574">
    <property type="protein sequence ID" value="ACO68734.1"/>
    <property type="molecule type" value="Genomic_DNA"/>
</dbReference>
<dbReference type="GO" id="GO:0006417">
    <property type="term" value="P:regulation of translation"/>
    <property type="evidence" value="ECO:0007669"/>
    <property type="project" value="TreeGrafter"/>
</dbReference>
<dbReference type="Pfam" id="PF13428">
    <property type="entry name" value="TPR_14"/>
    <property type="match status" value="1"/>
</dbReference>
<reference evidence="3 4" key="1">
    <citation type="journal article" date="2009" name="Science">
        <title>Green evolution and dynamic adaptations revealed by genomes of the marine picoeukaryotes Micromonas.</title>
        <authorList>
            <person name="Worden A.Z."/>
            <person name="Lee J.H."/>
            <person name="Mock T."/>
            <person name="Rouze P."/>
            <person name="Simmons M.P."/>
            <person name="Aerts A.L."/>
            <person name="Allen A.E."/>
            <person name="Cuvelier M.L."/>
            <person name="Derelle E."/>
            <person name="Everett M.V."/>
            <person name="Foulon E."/>
            <person name="Grimwood J."/>
            <person name="Gundlach H."/>
            <person name="Henrissat B."/>
            <person name="Napoli C."/>
            <person name="McDonald S.M."/>
            <person name="Parker M.S."/>
            <person name="Rombauts S."/>
            <person name="Salamov A."/>
            <person name="Von Dassow P."/>
            <person name="Badger J.H."/>
            <person name="Coutinho P.M."/>
            <person name="Demir E."/>
            <person name="Dubchak I."/>
            <person name="Gentemann C."/>
            <person name="Eikrem W."/>
            <person name="Gready J.E."/>
            <person name="John U."/>
            <person name="Lanier W."/>
            <person name="Lindquist E.A."/>
            <person name="Lucas S."/>
            <person name="Mayer K.F."/>
            <person name="Moreau H."/>
            <person name="Not F."/>
            <person name="Otillar R."/>
            <person name="Panaud O."/>
            <person name="Pangilinan J."/>
            <person name="Paulsen I."/>
            <person name="Piegu B."/>
            <person name="Poliakov A."/>
            <person name="Robbens S."/>
            <person name="Schmutz J."/>
            <person name="Toulza E."/>
            <person name="Wyss T."/>
            <person name="Zelensky A."/>
            <person name="Zhou K."/>
            <person name="Armbrust E.V."/>
            <person name="Bhattacharya D."/>
            <person name="Goodenough U.W."/>
            <person name="Van de Peer Y."/>
            <person name="Grigoriev I.V."/>
        </authorList>
    </citation>
    <scope>NUCLEOTIDE SEQUENCE [LARGE SCALE GENOMIC DNA]</scope>
    <source>
        <strain evidence="4">RCC299 / NOUM17</strain>
    </source>
</reference>
<gene>
    <name evidence="3" type="primary">MBB1</name>
    <name evidence="3" type="ORF">MICPUN_113199</name>
</gene>
<name>C1FD71_MICCC</name>
<dbReference type="AlphaFoldDB" id="C1FD71"/>
<dbReference type="Gene3D" id="1.25.40.10">
    <property type="entry name" value="Tetratricopeptide repeat domain"/>
    <property type="match status" value="2"/>
</dbReference>
<protein>
    <submittedName>
        <fullName evidence="3">PsbB mRNA maturation factor Mbb1,chloroplast</fullName>
    </submittedName>
</protein>
<dbReference type="PANTHER" id="PTHR44917:SF1">
    <property type="entry name" value="PROTEIN HIGH CHLOROPHYLL FLUORESCENT 107"/>
    <property type="match status" value="1"/>
</dbReference>
<dbReference type="InterPro" id="IPR003107">
    <property type="entry name" value="HAT"/>
</dbReference>
<sequence>MSRRTSMRQRIICPPRSSAVSLGYSPPDRNSASQALRVRFFTVVSFRSSFQVNANNFAYQRRVYFKHDVQISRGRRRGGYLRGSLVERAAGSSGSGDPLRSNLASSEDGDVHARGTDDFSISSLPDLQSSPLKINQDILIFQATKLRNTARKTRKKEDRIKLRLSAIRVYERAKAIDPSDGRAYVGIGYVLRQMDDIIAARQCYQDGCDATGGDNAYIWQSWATLEAAEGNVSKARQLFDAATAANKTHAAAWHAWGMFEKSLGNFQRARDLFLKGVRLVPATSANAHLFQSLGVMAMERGRIQEAREHFKEGTKTESGAQSAALWQAWAILESREGNSDQARKLFQRGLSVDPENRYVWLSWAVYEAQEGFIDRARGLLRRGCELNPSDPPLLQALARLEASEGNITAARQLFEQGTKLDPLHQANWQAWALAEWRAGNVHRARQLMQRGVWVAPRCCDACKLFQAWGVLEEREGNVALARQLYKCGIKADPSSEVTWLTWALMEERQGNDIRATELRNLCVQQRAEEAVGQSDLSPAAMFGIDSALRPVLRSISTLLGNQSTQTEDALSGNRSDADLSISRREVVKAEPLYGVALPEEK</sequence>
<evidence type="ECO:0000313" key="3">
    <source>
        <dbReference type="EMBL" id="ACO68734.1"/>
    </source>
</evidence>